<evidence type="ECO:0000256" key="1">
    <source>
        <dbReference type="SAM" id="MobiDB-lite"/>
    </source>
</evidence>
<feature type="region of interest" description="Disordered" evidence="1">
    <location>
        <begin position="75"/>
        <end position="108"/>
    </location>
</feature>
<name>A0A2G9SL37_AQUCT</name>
<dbReference type="GO" id="GO:0005737">
    <property type="term" value="C:cytoplasm"/>
    <property type="evidence" value="ECO:0007669"/>
    <property type="project" value="TreeGrafter"/>
</dbReference>
<feature type="region of interest" description="Disordered" evidence="1">
    <location>
        <begin position="185"/>
        <end position="218"/>
    </location>
</feature>
<feature type="compositionally biased region" description="Pro residues" evidence="1">
    <location>
        <begin position="208"/>
        <end position="218"/>
    </location>
</feature>
<dbReference type="GO" id="GO:0007288">
    <property type="term" value="P:sperm axoneme assembly"/>
    <property type="evidence" value="ECO:0007669"/>
    <property type="project" value="TreeGrafter"/>
</dbReference>
<dbReference type="PANTHER" id="PTHR46127">
    <property type="entry name" value="CILIA- AND FLAGELLA-ASSOCIATED PROTEIN 65"/>
    <property type="match status" value="1"/>
</dbReference>
<proteinExistence type="predicted"/>
<sequence length="218" mass="24106">MCGPLVMSGAVFEAPFISYIDNCCSMMEFFFHLQDFHCSGRNLLDDKQFHEALEEIQNDPLPYFSQFRSQEISPKTSSIPLAEESSSEHTPSDVMTAEAEEEEDKSSMSQFITVPEHRESDAEQTGLGQEELKETIKRAPIFGQLVESILENTLQNIIAEANRGEVVLTTRPRVIALPPATPRGITPASFRTPSVAHNVPANSMTPEDPGPAPPTDIK</sequence>
<dbReference type="OrthoDB" id="415597at2759"/>
<evidence type="ECO:0000313" key="3">
    <source>
        <dbReference type="Proteomes" id="UP000228934"/>
    </source>
</evidence>
<gene>
    <name evidence="2" type="ORF">AB205_0218250</name>
</gene>
<dbReference type="EMBL" id="KV923158">
    <property type="protein sequence ID" value="PIO40784.1"/>
    <property type="molecule type" value="Genomic_DNA"/>
</dbReference>
<accession>A0A2G9SL37</accession>
<protein>
    <submittedName>
        <fullName evidence="2">Uncharacterized protein</fullName>
    </submittedName>
</protein>
<evidence type="ECO:0000313" key="2">
    <source>
        <dbReference type="EMBL" id="PIO40784.1"/>
    </source>
</evidence>
<dbReference type="AlphaFoldDB" id="A0A2G9SL37"/>
<keyword evidence="3" id="KW-1185">Reference proteome</keyword>
<dbReference type="InterPro" id="IPR052614">
    <property type="entry name" value="CFAP65"/>
</dbReference>
<organism evidence="2 3">
    <name type="scientific">Aquarana catesbeiana</name>
    <name type="common">American bullfrog</name>
    <name type="synonym">Rana catesbeiana</name>
    <dbReference type="NCBI Taxonomy" id="8400"/>
    <lineage>
        <taxon>Eukaryota</taxon>
        <taxon>Metazoa</taxon>
        <taxon>Chordata</taxon>
        <taxon>Craniata</taxon>
        <taxon>Vertebrata</taxon>
        <taxon>Euteleostomi</taxon>
        <taxon>Amphibia</taxon>
        <taxon>Batrachia</taxon>
        <taxon>Anura</taxon>
        <taxon>Neobatrachia</taxon>
        <taxon>Ranoidea</taxon>
        <taxon>Ranidae</taxon>
        <taxon>Aquarana</taxon>
    </lineage>
</organism>
<dbReference type="GO" id="GO:0036126">
    <property type="term" value="C:sperm flagellum"/>
    <property type="evidence" value="ECO:0007669"/>
    <property type="project" value="TreeGrafter"/>
</dbReference>
<reference evidence="3" key="1">
    <citation type="journal article" date="2017" name="Nat. Commun.">
        <title>The North American bullfrog draft genome provides insight into hormonal regulation of long noncoding RNA.</title>
        <authorList>
            <person name="Hammond S.A."/>
            <person name="Warren R.L."/>
            <person name="Vandervalk B.P."/>
            <person name="Kucuk E."/>
            <person name="Khan H."/>
            <person name="Gibb E.A."/>
            <person name="Pandoh P."/>
            <person name="Kirk H."/>
            <person name="Zhao Y."/>
            <person name="Jones M."/>
            <person name="Mungall A.J."/>
            <person name="Coope R."/>
            <person name="Pleasance S."/>
            <person name="Moore R.A."/>
            <person name="Holt R.A."/>
            <person name="Round J.M."/>
            <person name="Ohora S."/>
            <person name="Walle B.V."/>
            <person name="Veldhoen N."/>
            <person name="Helbing C.C."/>
            <person name="Birol I."/>
        </authorList>
    </citation>
    <scope>NUCLEOTIDE SEQUENCE [LARGE SCALE GENOMIC DNA]</scope>
</reference>
<dbReference type="PANTHER" id="PTHR46127:SF1">
    <property type="entry name" value="CILIA- AND FLAGELLA-ASSOCIATED PROTEIN 65"/>
    <property type="match status" value="1"/>
</dbReference>
<dbReference type="Proteomes" id="UP000228934">
    <property type="component" value="Unassembled WGS sequence"/>
</dbReference>